<reference evidence="1 2" key="1">
    <citation type="submission" date="2014-12" db="EMBL/GenBank/DDBJ databases">
        <title>16Stimator: statistical estimation of ribosomal gene copy numbers from draft genome assemblies.</title>
        <authorList>
            <person name="Perisin M.A."/>
            <person name="Vetter M."/>
            <person name="Gilbert J.A."/>
            <person name="Bergelson J."/>
        </authorList>
    </citation>
    <scope>NUCLEOTIDE SEQUENCE [LARGE SCALE GENOMIC DNA]</scope>
    <source>
        <strain evidence="1 2">MEDvA23</strain>
    </source>
</reference>
<protein>
    <submittedName>
        <fullName evidence="1">Uncharacterized protein</fullName>
    </submittedName>
</protein>
<dbReference type="AntiFam" id="ANF00095">
    <property type="entry name" value="Shadow ORF (opposite ABC transporters)"/>
</dbReference>
<gene>
    <name evidence="1" type="ORF">RT97_05260</name>
</gene>
<dbReference type="AlphaFoldDB" id="A0A0D0N1S5"/>
<dbReference type="EMBL" id="JXQQ01000010">
    <property type="protein sequence ID" value="KIQ35315.1"/>
    <property type="molecule type" value="Genomic_DNA"/>
</dbReference>
<accession>A0A0D0N1S5</accession>
<organism evidence="1 2">
    <name type="scientific">Variovorax paradoxus</name>
    <dbReference type="NCBI Taxonomy" id="34073"/>
    <lineage>
        <taxon>Bacteria</taxon>
        <taxon>Pseudomonadati</taxon>
        <taxon>Pseudomonadota</taxon>
        <taxon>Betaproteobacteria</taxon>
        <taxon>Burkholderiales</taxon>
        <taxon>Comamonadaceae</taxon>
        <taxon>Variovorax</taxon>
    </lineage>
</organism>
<dbReference type="Proteomes" id="UP000032067">
    <property type="component" value="Unassembled WGS sequence"/>
</dbReference>
<name>A0A0D0N1S5_VARPD</name>
<evidence type="ECO:0000313" key="1">
    <source>
        <dbReference type="EMBL" id="KIQ35315.1"/>
    </source>
</evidence>
<sequence>MAGEQHGHAFVRQLAHDVQHGRHQFGIERRNDFIEQQHHGIHGQRTHERDALLLAARHAIGIFLRLMREAEALEQSHGVVLGPCPPLLQDLDRHERDVLRGRLIAEGMATRRP</sequence>
<evidence type="ECO:0000313" key="2">
    <source>
        <dbReference type="Proteomes" id="UP000032067"/>
    </source>
</evidence>
<comment type="caution">
    <text evidence="1">The sequence shown here is derived from an EMBL/GenBank/DDBJ whole genome shotgun (WGS) entry which is preliminary data.</text>
</comment>
<proteinExistence type="predicted"/>